<dbReference type="Proteomes" id="UP001597183">
    <property type="component" value="Unassembled WGS sequence"/>
</dbReference>
<organism evidence="2 3">
    <name type="scientific">Actinoplanes sichuanensis</name>
    <dbReference type="NCBI Taxonomy" id="512349"/>
    <lineage>
        <taxon>Bacteria</taxon>
        <taxon>Bacillati</taxon>
        <taxon>Actinomycetota</taxon>
        <taxon>Actinomycetes</taxon>
        <taxon>Micromonosporales</taxon>
        <taxon>Micromonosporaceae</taxon>
        <taxon>Actinoplanes</taxon>
    </lineage>
</organism>
<sequence>MESITKNRQPLDVLRAMISRAYGPEQVPDGDDWMQELGHGWFNVAYRVRLRGGDEVVFKIAPPPHIEVMTYERGAMGIELASLRLITERTSVPVPRVDHADHTRELCDADWFAMPYIDADNLGIVKESLSADELAAYNEALGAANRELNNIRGDAFGPLAGPGDPTWRACFTRMIGDVLADGERRSVDLGYPYALLREIIDMNLDCLDEVTEPRFVEWDLWDSNVMVRDGNIVTIIDHERAFYGDPLIEAGFTGLDLPAFGDPTAFIRGYGHPPLTPAERGRRRLYTLYLILIMIIETDYRGHTDTAQYDWARDRLREVLALFGAA</sequence>
<gene>
    <name evidence="2" type="ORF">ACFQ5G_34625</name>
</gene>
<dbReference type="Gene3D" id="3.30.200.20">
    <property type="entry name" value="Phosphorylase Kinase, domain 1"/>
    <property type="match status" value="1"/>
</dbReference>
<dbReference type="InterPro" id="IPR051678">
    <property type="entry name" value="AGP_Transferase"/>
</dbReference>
<dbReference type="Gene3D" id="3.90.1200.10">
    <property type="match status" value="1"/>
</dbReference>
<evidence type="ECO:0000259" key="1">
    <source>
        <dbReference type="Pfam" id="PF01636"/>
    </source>
</evidence>
<dbReference type="EMBL" id="JBHTMK010000044">
    <property type="protein sequence ID" value="MFD1370498.1"/>
    <property type="molecule type" value="Genomic_DNA"/>
</dbReference>
<dbReference type="PANTHER" id="PTHR21310:SF15">
    <property type="entry name" value="AMINOGLYCOSIDE PHOSPHOTRANSFERASE DOMAIN-CONTAINING PROTEIN"/>
    <property type="match status" value="1"/>
</dbReference>
<dbReference type="PANTHER" id="PTHR21310">
    <property type="entry name" value="AMINOGLYCOSIDE PHOSPHOTRANSFERASE-RELATED-RELATED"/>
    <property type="match status" value="1"/>
</dbReference>
<dbReference type="RefSeq" id="WP_317793731.1">
    <property type="nucleotide sequence ID" value="NZ_AP028461.1"/>
</dbReference>
<proteinExistence type="predicted"/>
<dbReference type="InterPro" id="IPR011009">
    <property type="entry name" value="Kinase-like_dom_sf"/>
</dbReference>
<feature type="domain" description="Aminoglycoside phosphotransferase" evidence="1">
    <location>
        <begin position="35"/>
        <end position="272"/>
    </location>
</feature>
<evidence type="ECO:0000313" key="3">
    <source>
        <dbReference type="Proteomes" id="UP001597183"/>
    </source>
</evidence>
<dbReference type="SUPFAM" id="SSF56112">
    <property type="entry name" value="Protein kinase-like (PK-like)"/>
    <property type="match status" value="1"/>
</dbReference>
<comment type="caution">
    <text evidence="2">The sequence shown here is derived from an EMBL/GenBank/DDBJ whole genome shotgun (WGS) entry which is preliminary data.</text>
</comment>
<dbReference type="Pfam" id="PF01636">
    <property type="entry name" value="APH"/>
    <property type="match status" value="1"/>
</dbReference>
<accession>A0ABW4AJY2</accession>
<protein>
    <submittedName>
        <fullName evidence="2">Phosphotransferase family protein</fullName>
    </submittedName>
</protein>
<dbReference type="InterPro" id="IPR002575">
    <property type="entry name" value="Aminoglycoside_PTrfase"/>
</dbReference>
<evidence type="ECO:0000313" key="2">
    <source>
        <dbReference type="EMBL" id="MFD1370498.1"/>
    </source>
</evidence>
<name>A0ABW4AJY2_9ACTN</name>
<reference evidence="3" key="1">
    <citation type="journal article" date="2019" name="Int. J. Syst. Evol. Microbiol.">
        <title>The Global Catalogue of Microorganisms (GCM) 10K type strain sequencing project: providing services to taxonomists for standard genome sequencing and annotation.</title>
        <authorList>
            <consortium name="The Broad Institute Genomics Platform"/>
            <consortium name="The Broad Institute Genome Sequencing Center for Infectious Disease"/>
            <person name="Wu L."/>
            <person name="Ma J."/>
        </authorList>
    </citation>
    <scope>NUCLEOTIDE SEQUENCE [LARGE SCALE GENOMIC DNA]</scope>
    <source>
        <strain evidence="3">CCM 7526</strain>
    </source>
</reference>
<keyword evidence="3" id="KW-1185">Reference proteome</keyword>